<evidence type="ECO:0000259" key="5">
    <source>
        <dbReference type="PROSITE" id="PS50112"/>
    </source>
</evidence>
<name>A0ABT7QT03_9BACT</name>
<dbReference type="GO" id="GO:0052621">
    <property type="term" value="F:diguanylate cyclase activity"/>
    <property type="evidence" value="ECO:0007669"/>
    <property type="project" value="UniProtKB-EC"/>
</dbReference>
<dbReference type="InterPro" id="IPR001610">
    <property type="entry name" value="PAC"/>
</dbReference>
<evidence type="ECO:0000259" key="6">
    <source>
        <dbReference type="PROSITE" id="PS50113"/>
    </source>
</evidence>
<sequence>MEKLTILIVDDDKTTTSILNHMLYGYTDHILTASNGLEGLELYQTHQPDIILSDINMPHMNGLEMVEEIRKEDEHVKIAIFTDFEKRDILLKAIELGVNQFLSKPFASKSFSKTIQSLYDDVIEKRRSNREIQRQQNILHAINEMSHNFLQQSDWMQALKKEMQNLKEASDMSSIFIYQNEEDENNLSAQKLLYINDNPEAKSKKRIHYRKHYFMRWKNQLEKNLSINGSREDYDKSKKKLLDLFKINSLLILPIFVQDKWWGFLGIGDEHKETLESTNVEMLSTAASIIGAAINNRNNLKSLEMSSAVYEHTMDGVLITDSNNRILHVNDAFVDITGYSLENVLGKDPKILKSGKHDNHFYQKIWNQLSENGYWQGEITNRKKNGEIYIEWLSINTIKNAQGKIENFIGIFSDVTHQRKDAHDHAYLATHDPLTGLSNRLLFNDRLEHAINHADRFKKCISLIFCDLDNFKPINDTFGHTIGDEILKRVGSALQGILRKEDTICRFGGDEFVILVEELHSFEYLNEILSRINALTHTPCVIEGNTISIGMSIGASIYPDDGVTPEDLIKSADSAMYKAKNSGKNRIEYSQPDPDLYCLKKYNNMDEADIHYTT</sequence>
<dbReference type="Gene3D" id="3.40.50.2300">
    <property type="match status" value="1"/>
</dbReference>
<keyword evidence="9" id="KW-1185">Reference proteome</keyword>
<dbReference type="PROSITE" id="PS50887">
    <property type="entry name" value="GGDEF"/>
    <property type="match status" value="1"/>
</dbReference>
<dbReference type="InterPro" id="IPR000160">
    <property type="entry name" value="GGDEF_dom"/>
</dbReference>
<dbReference type="NCBIfam" id="TIGR00254">
    <property type="entry name" value="GGDEF"/>
    <property type="match status" value="1"/>
</dbReference>
<evidence type="ECO:0000313" key="9">
    <source>
        <dbReference type="Proteomes" id="UP001169066"/>
    </source>
</evidence>
<dbReference type="SMART" id="SM00267">
    <property type="entry name" value="GGDEF"/>
    <property type="match status" value="1"/>
</dbReference>
<dbReference type="EMBL" id="JAQIBC010000005">
    <property type="protein sequence ID" value="MDM5264140.1"/>
    <property type="molecule type" value="Genomic_DNA"/>
</dbReference>
<dbReference type="Pfam" id="PF13426">
    <property type="entry name" value="PAS_9"/>
    <property type="match status" value="1"/>
</dbReference>
<evidence type="ECO:0000259" key="4">
    <source>
        <dbReference type="PROSITE" id="PS50110"/>
    </source>
</evidence>
<comment type="caution">
    <text evidence="8">The sequence shown here is derived from an EMBL/GenBank/DDBJ whole genome shotgun (WGS) entry which is preliminary data.</text>
</comment>
<feature type="domain" description="GGDEF" evidence="7">
    <location>
        <begin position="459"/>
        <end position="592"/>
    </location>
</feature>
<dbReference type="InterPro" id="IPR035965">
    <property type="entry name" value="PAS-like_dom_sf"/>
</dbReference>
<dbReference type="Gene3D" id="3.30.450.20">
    <property type="entry name" value="PAS domain"/>
    <property type="match status" value="1"/>
</dbReference>
<keyword evidence="3" id="KW-0597">Phosphoprotein</keyword>
<dbReference type="PANTHER" id="PTHR46663">
    <property type="entry name" value="DIGUANYLATE CYCLASE DGCT-RELATED"/>
    <property type="match status" value="1"/>
</dbReference>
<dbReference type="Pfam" id="PF01590">
    <property type="entry name" value="GAF"/>
    <property type="match status" value="1"/>
</dbReference>
<dbReference type="InterPro" id="IPR001789">
    <property type="entry name" value="Sig_transdc_resp-reg_receiver"/>
</dbReference>
<dbReference type="SMART" id="SM00086">
    <property type="entry name" value="PAC"/>
    <property type="match status" value="1"/>
</dbReference>
<dbReference type="InterPro" id="IPR000700">
    <property type="entry name" value="PAS-assoc_C"/>
</dbReference>
<dbReference type="Pfam" id="PF00072">
    <property type="entry name" value="Response_reg"/>
    <property type="match status" value="1"/>
</dbReference>
<dbReference type="SUPFAM" id="SSF52172">
    <property type="entry name" value="CheY-like"/>
    <property type="match status" value="1"/>
</dbReference>
<proteinExistence type="predicted"/>
<reference evidence="8" key="1">
    <citation type="submission" date="2023-01" db="EMBL/GenBank/DDBJ databases">
        <title>Sulfurovum sp. XTW-4 genome assembly.</title>
        <authorList>
            <person name="Wang J."/>
        </authorList>
    </citation>
    <scope>NUCLEOTIDE SEQUENCE</scope>
    <source>
        <strain evidence="8">XTW-4</strain>
    </source>
</reference>
<organism evidence="8 9">
    <name type="scientific">Sulfurovum xiamenensis</name>
    <dbReference type="NCBI Taxonomy" id="3019066"/>
    <lineage>
        <taxon>Bacteria</taxon>
        <taxon>Pseudomonadati</taxon>
        <taxon>Campylobacterota</taxon>
        <taxon>Epsilonproteobacteria</taxon>
        <taxon>Campylobacterales</taxon>
        <taxon>Sulfurovaceae</taxon>
        <taxon>Sulfurovum</taxon>
    </lineage>
</organism>
<dbReference type="Gene3D" id="3.30.450.40">
    <property type="match status" value="1"/>
</dbReference>
<dbReference type="NCBIfam" id="TIGR00229">
    <property type="entry name" value="sensory_box"/>
    <property type="match status" value="1"/>
</dbReference>
<dbReference type="InterPro" id="IPR029787">
    <property type="entry name" value="Nucleotide_cyclase"/>
</dbReference>
<dbReference type="PROSITE" id="PS50110">
    <property type="entry name" value="RESPONSE_REGULATORY"/>
    <property type="match status" value="1"/>
</dbReference>
<accession>A0ABT7QT03</accession>
<dbReference type="Gene3D" id="3.30.70.270">
    <property type="match status" value="1"/>
</dbReference>
<dbReference type="InterPro" id="IPR043128">
    <property type="entry name" value="Rev_trsase/Diguanyl_cyclase"/>
</dbReference>
<feature type="modified residue" description="4-aspartylphosphate" evidence="3">
    <location>
        <position position="54"/>
    </location>
</feature>
<keyword evidence="2" id="KW-0418">Kinase</keyword>
<keyword evidence="8" id="KW-0548">Nucleotidyltransferase</keyword>
<dbReference type="InterPro" id="IPR003018">
    <property type="entry name" value="GAF"/>
</dbReference>
<dbReference type="PROSITE" id="PS50112">
    <property type="entry name" value="PAS"/>
    <property type="match status" value="1"/>
</dbReference>
<dbReference type="EC" id="2.7.7.65" evidence="8"/>
<feature type="domain" description="PAC" evidence="6">
    <location>
        <begin position="375"/>
        <end position="427"/>
    </location>
</feature>
<dbReference type="PROSITE" id="PS50113">
    <property type="entry name" value="PAC"/>
    <property type="match status" value="1"/>
</dbReference>
<dbReference type="SMART" id="SM00091">
    <property type="entry name" value="PAS"/>
    <property type="match status" value="1"/>
</dbReference>
<protein>
    <submittedName>
        <fullName evidence="8">Diguanylate cyclase</fullName>
        <ecNumber evidence="8">2.7.7.65</ecNumber>
    </submittedName>
</protein>
<dbReference type="RefSeq" id="WP_008245344.1">
    <property type="nucleotide sequence ID" value="NZ_JAQIBC010000005.1"/>
</dbReference>
<dbReference type="Pfam" id="PF00990">
    <property type="entry name" value="GGDEF"/>
    <property type="match status" value="1"/>
</dbReference>
<dbReference type="CDD" id="cd01949">
    <property type="entry name" value="GGDEF"/>
    <property type="match status" value="1"/>
</dbReference>
<dbReference type="InterPro" id="IPR011006">
    <property type="entry name" value="CheY-like_superfamily"/>
</dbReference>
<dbReference type="Proteomes" id="UP001169066">
    <property type="component" value="Unassembled WGS sequence"/>
</dbReference>
<evidence type="ECO:0000256" key="2">
    <source>
        <dbReference type="ARBA" id="ARBA00022777"/>
    </source>
</evidence>
<dbReference type="InterPro" id="IPR052163">
    <property type="entry name" value="DGC-Regulatory_Protein"/>
</dbReference>
<dbReference type="InterPro" id="IPR000014">
    <property type="entry name" value="PAS"/>
</dbReference>
<gene>
    <name evidence="8" type="ORF">PF327_08040</name>
</gene>
<dbReference type="SUPFAM" id="SSF55781">
    <property type="entry name" value="GAF domain-like"/>
    <property type="match status" value="1"/>
</dbReference>
<dbReference type="SUPFAM" id="SSF55073">
    <property type="entry name" value="Nucleotide cyclase"/>
    <property type="match status" value="1"/>
</dbReference>
<dbReference type="SUPFAM" id="SSF55785">
    <property type="entry name" value="PYP-like sensor domain (PAS domain)"/>
    <property type="match status" value="1"/>
</dbReference>
<dbReference type="CDD" id="cd00130">
    <property type="entry name" value="PAS"/>
    <property type="match status" value="1"/>
</dbReference>
<keyword evidence="1 8" id="KW-0808">Transferase</keyword>
<evidence type="ECO:0000256" key="1">
    <source>
        <dbReference type="ARBA" id="ARBA00022679"/>
    </source>
</evidence>
<feature type="domain" description="Response regulatory" evidence="4">
    <location>
        <begin position="5"/>
        <end position="119"/>
    </location>
</feature>
<feature type="domain" description="PAS" evidence="5">
    <location>
        <begin position="302"/>
        <end position="347"/>
    </location>
</feature>
<dbReference type="InterPro" id="IPR029016">
    <property type="entry name" value="GAF-like_dom_sf"/>
</dbReference>
<dbReference type="SMART" id="SM00448">
    <property type="entry name" value="REC"/>
    <property type="match status" value="1"/>
</dbReference>
<evidence type="ECO:0000259" key="7">
    <source>
        <dbReference type="PROSITE" id="PS50887"/>
    </source>
</evidence>
<dbReference type="PANTHER" id="PTHR46663:SF3">
    <property type="entry name" value="SLL0267 PROTEIN"/>
    <property type="match status" value="1"/>
</dbReference>
<evidence type="ECO:0000313" key="8">
    <source>
        <dbReference type="EMBL" id="MDM5264140.1"/>
    </source>
</evidence>
<evidence type="ECO:0000256" key="3">
    <source>
        <dbReference type="PROSITE-ProRule" id="PRU00169"/>
    </source>
</evidence>